<dbReference type="Pfam" id="PF09669">
    <property type="entry name" value="Phage_pRha"/>
    <property type="match status" value="1"/>
</dbReference>
<evidence type="ECO:0000256" key="1">
    <source>
        <dbReference type="SAM" id="Coils"/>
    </source>
</evidence>
<keyword evidence="1" id="KW-0175">Coiled coil</keyword>
<proteinExistence type="predicted"/>
<name>C1D7T0_LARHH</name>
<dbReference type="HOGENOM" id="CLU_1872844_0_0_4"/>
<feature type="coiled-coil region" evidence="1">
    <location>
        <begin position="30"/>
        <end position="57"/>
    </location>
</feature>
<accession>C1D7T0</accession>
<reference evidence="2 3" key="1">
    <citation type="journal article" date="2009" name="PLoS Genet.">
        <title>The complete genome and proteome of Laribacter hongkongensis reveal potential mechanisms for adaptations to different temperatures and habitats.</title>
        <authorList>
            <person name="Woo P.C."/>
            <person name="Lau S.K."/>
            <person name="Tse H."/>
            <person name="Teng J.L."/>
            <person name="Curreem S.O."/>
            <person name="Tsang A.K."/>
            <person name="Fan R.Y."/>
            <person name="Wong G.K."/>
            <person name="Huang Y."/>
            <person name="Loman N.J."/>
            <person name="Snyder L.A."/>
            <person name="Cai J.J."/>
            <person name="Huang J.D."/>
            <person name="Mak W."/>
            <person name="Pallen M.J."/>
            <person name="Lok S."/>
            <person name="Yuen K.Y."/>
        </authorList>
    </citation>
    <scope>NUCLEOTIDE SEQUENCE [LARGE SCALE GENOMIC DNA]</scope>
    <source>
        <strain evidence="2 3">HLHK9</strain>
    </source>
</reference>
<dbReference type="RefSeq" id="WP_012697006.1">
    <property type="nucleotide sequence ID" value="NC_012559.1"/>
</dbReference>
<dbReference type="KEGG" id="lhk:LHK_01531"/>
<dbReference type="Proteomes" id="UP000002010">
    <property type="component" value="Chromosome"/>
</dbReference>
<evidence type="ECO:0000313" key="3">
    <source>
        <dbReference type="Proteomes" id="UP000002010"/>
    </source>
</evidence>
<keyword evidence="3" id="KW-1185">Reference proteome</keyword>
<sequence>MTRQTIHRPENGLPVVIVRDEPRIDSRIVAEELGIQHDNLVQNIRKYIEEIESLGETIEVTTRTGESGRPPKFFLLTEAQCGFIVTICRTSKAKTGAKHRFALAFKAFKEMQGTNSHGVTDFARLFGPLVTGRLAA</sequence>
<dbReference type="AlphaFoldDB" id="C1D7T0"/>
<protein>
    <submittedName>
        <fullName evidence="2">Phage pRha domain containing protein</fullName>
    </submittedName>
</protein>
<evidence type="ECO:0000313" key="2">
    <source>
        <dbReference type="EMBL" id="ACO74520.1"/>
    </source>
</evidence>
<dbReference type="eggNOG" id="COG3646">
    <property type="taxonomic scope" value="Bacteria"/>
</dbReference>
<gene>
    <name evidence="2" type="ordered locus">LHK_01531</name>
</gene>
<dbReference type="InterPro" id="IPR014054">
    <property type="entry name" value="Phage_regulatory_Rha"/>
</dbReference>
<dbReference type="EMBL" id="CP001154">
    <property type="protein sequence ID" value="ACO74520.1"/>
    <property type="molecule type" value="Genomic_DNA"/>
</dbReference>
<organism evidence="2 3">
    <name type="scientific">Laribacter hongkongensis (strain HLHK9)</name>
    <dbReference type="NCBI Taxonomy" id="557598"/>
    <lineage>
        <taxon>Bacteria</taxon>
        <taxon>Pseudomonadati</taxon>
        <taxon>Pseudomonadota</taxon>
        <taxon>Betaproteobacteria</taxon>
        <taxon>Neisseriales</taxon>
        <taxon>Aquaspirillaceae</taxon>
        <taxon>Laribacter</taxon>
    </lineage>
</organism>
<dbReference type="STRING" id="557598.LHK_01531"/>